<reference evidence="1 2" key="1">
    <citation type="submission" date="2017-07" db="EMBL/GenBank/DDBJ databases">
        <title>In vitro design and evaluation of phage cocktails against multidrug-resistant Aeromonas salmonicida.</title>
        <authorList>
            <person name="Chen L."/>
            <person name="Yuan S."/>
            <person name="Ma Y."/>
        </authorList>
    </citation>
    <scope>NUCLEOTIDE SEQUENCE [LARGE SCALE GENOMIC DNA]</scope>
</reference>
<dbReference type="Proteomes" id="UP000258444">
    <property type="component" value="Genome"/>
</dbReference>
<name>A0A291LEL7_9CAUD</name>
<organism evidence="1 2">
    <name type="scientific">Aeromonas phage AS-yj</name>
    <dbReference type="NCBI Taxonomy" id="2026115"/>
    <lineage>
        <taxon>Viruses</taxon>
        <taxon>Duplodnaviria</taxon>
        <taxon>Heunggongvirae</taxon>
        <taxon>Uroviricota</taxon>
        <taxon>Caudoviricetes</taxon>
        <taxon>Pantevenvirales</taxon>
        <taxon>Straboviridae</taxon>
        <taxon>Emmerichvirinae</taxon>
        <taxon>Ceceduovirus</taxon>
        <taxon>Ceceduovirus aszj</taxon>
    </lineage>
</organism>
<protein>
    <submittedName>
        <fullName evidence="1">Uncharacterized protein</fullName>
    </submittedName>
</protein>
<sequence>MILYALKHKKTGKLAQLDVGGDCTYLVDDTDADTALFPYTESNINDVKDALANSNDDIYTYIKPDDYDIVEFILK</sequence>
<dbReference type="EMBL" id="MF498774">
    <property type="protein sequence ID" value="ATI17839.1"/>
    <property type="molecule type" value="Genomic_DNA"/>
</dbReference>
<proteinExistence type="predicted"/>
<evidence type="ECO:0000313" key="1">
    <source>
        <dbReference type="EMBL" id="ATI17839.1"/>
    </source>
</evidence>
<accession>A0A291LEL7</accession>
<evidence type="ECO:0000313" key="2">
    <source>
        <dbReference type="Proteomes" id="UP000258444"/>
    </source>
</evidence>